<dbReference type="InterPro" id="IPR036390">
    <property type="entry name" value="WH_DNA-bd_sf"/>
</dbReference>
<sequence>MPRTPRNSTKILHGITAEASCYTNRSSFMTPVSKNSSRWLADGFKEIKSEPTRPPILMDEYGQTPDHFYLARNPPKPPTPNRNQAQYMCYNSTNLFQNIDSTAHNLDLTQVKRRLILESPELSRDLGFRTPKSRRGRPPSNLHSTPCKLKSPACEKTRYDTSLGLLTKRFLNLLTGAPDGVVDLNRASSELEVQKRRIYDITNVLEGIGLIEKKSKNNIQWRGGDLSSSRQDVLEAELELLEEKENHIDNLISNASLQLDLLTESADKRYPFVSLTPPTLAYVTYKDLRSIQAYVNKTLIAVKAPPHTKLEVPEPLQIFVKSTQGDIGVFLCPEEDCGGSPVKNSSQGSEDDDYRHALISEEDDLALLGSKSNLFQTDDQYHDLQFLHLEPPLSEEDYAFTLDEMEGIADLFDGSDLWMPSGTAQAAATAADN</sequence>
<dbReference type="InterPro" id="IPR015633">
    <property type="entry name" value="E2F"/>
</dbReference>
<reference evidence="8 9" key="1">
    <citation type="submission" date="2022-01" db="EMBL/GenBank/DDBJ databases">
        <title>A chromosomal length assembly of Cordylochernes scorpioides.</title>
        <authorList>
            <person name="Zeh D."/>
            <person name="Zeh J."/>
        </authorList>
    </citation>
    <scope>NUCLEOTIDE SEQUENCE [LARGE SCALE GENOMIC DNA]</scope>
    <source>
        <strain evidence="8">IN4F17</strain>
        <tissue evidence="8">Whole Body</tissue>
    </source>
</reference>
<comment type="similarity">
    <text evidence="1 5">Belongs to the E2F/DP family.</text>
</comment>
<dbReference type="CDD" id="cd14660">
    <property type="entry name" value="E2F_DD"/>
    <property type="match status" value="1"/>
</dbReference>
<evidence type="ECO:0000259" key="7">
    <source>
        <dbReference type="SMART" id="SM01372"/>
    </source>
</evidence>
<keyword evidence="9" id="KW-1185">Reference proteome</keyword>
<evidence type="ECO:0000256" key="4">
    <source>
        <dbReference type="ARBA" id="ARBA00023163"/>
    </source>
</evidence>
<dbReference type="PANTHER" id="PTHR12081:SF107">
    <property type="entry name" value="E2E3"/>
    <property type="match status" value="1"/>
</dbReference>
<dbReference type="SMART" id="SM01372">
    <property type="entry name" value="E2F_TDP"/>
    <property type="match status" value="1"/>
</dbReference>
<dbReference type="EMBL" id="CP092864">
    <property type="protein sequence ID" value="UYV62298.1"/>
    <property type="molecule type" value="Genomic_DNA"/>
</dbReference>
<dbReference type="Proteomes" id="UP001235939">
    <property type="component" value="Chromosome 02"/>
</dbReference>
<keyword evidence="4 5" id="KW-0804">Transcription</keyword>
<evidence type="ECO:0000256" key="1">
    <source>
        <dbReference type="ARBA" id="ARBA00010940"/>
    </source>
</evidence>
<feature type="domain" description="E2F/DP family winged-helix DNA-binding" evidence="7">
    <location>
        <begin position="158"/>
        <end position="223"/>
    </location>
</feature>
<evidence type="ECO:0000256" key="3">
    <source>
        <dbReference type="ARBA" id="ARBA00023125"/>
    </source>
</evidence>
<comment type="subcellular location">
    <subcellularLocation>
        <location evidence="5">Nucleus</location>
    </subcellularLocation>
</comment>
<dbReference type="Gene3D" id="1.10.10.10">
    <property type="entry name" value="Winged helix-like DNA-binding domain superfamily/Winged helix DNA-binding domain"/>
    <property type="match status" value="1"/>
</dbReference>
<dbReference type="InterPro" id="IPR003316">
    <property type="entry name" value="E2F_WHTH_DNA-bd_dom"/>
</dbReference>
<organism evidence="8 9">
    <name type="scientific">Cordylochernes scorpioides</name>
    <dbReference type="NCBI Taxonomy" id="51811"/>
    <lineage>
        <taxon>Eukaryota</taxon>
        <taxon>Metazoa</taxon>
        <taxon>Ecdysozoa</taxon>
        <taxon>Arthropoda</taxon>
        <taxon>Chelicerata</taxon>
        <taxon>Arachnida</taxon>
        <taxon>Pseudoscorpiones</taxon>
        <taxon>Cheliferoidea</taxon>
        <taxon>Chernetidae</taxon>
        <taxon>Cordylochernes</taxon>
    </lineage>
</organism>
<dbReference type="PANTHER" id="PTHR12081">
    <property type="entry name" value="TRANSCRIPTION FACTOR E2F"/>
    <property type="match status" value="1"/>
</dbReference>
<dbReference type="SUPFAM" id="SSF46785">
    <property type="entry name" value="Winged helix' DNA-binding domain"/>
    <property type="match status" value="1"/>
</dbReference>
<dbReference type="InterPro" id="IPR036388">
    <property type="entry name" value="WH-like_DNA-bd_sf"/>
</dbReference>
<name>A0ABY6K0H7_9ARAC</name>
<protein>
    <submittedName>
        <fullName evidence="8">E2F3</fullName>
    </submittedName>
</protein>
<dbReference type="Pfam" id="PF02319">
    <property type="entry name" value="WHD_E2F_TDP"/>
    <property type="match status" value="1"/>
</dbReference>
<dbReference type="Gene3D" id="6.10.250.540">
    <property type="match status" value="1"/>
</dbReference>
<dbReference type="Pfam" id="PF16421">
    <property type="entry name" value="E2F_CC-MB"/>
    <property type="match status" value="1"/>
</dbReference>
<evidence type="ECO:0000256" key="5">
    <source>
        <dbReference type="RuleBase" id="RU003796"/>
    </source>
</evidence>
<gene>
    <name evidence="8" type="ORF">LAZ67_2000061</name>
</gene>
<dbReference type="InterPro" id="IPR037241">
    <property type="entry name" value="E2F-DP_heterodim"/>
</dbReference>
<evidence type="ECO:0000256" key="6">
    <source>
        <dbReference type="SAM" id="MobiDB-lite"/>
    </source>
</evidence>
<evidence type="ECO:0000313" key="9">
    <source>
        <dbReference type="Proteomes" id="UP001235939"/>
    </source>
</evidence>
<feature type="region of interest" description="Disordered" evidence="6">
    <location>
        <begin position="126"/>
        <end position="149"/>
    </location>
</feature>
<evidence type="ECO:0000256" key="2">
    <source>
        <dbReference type="ARBA" id="ARBA00023015"/>
    </source>
</evidence>
<dbReference type="SUPFAM" id="SSF144074">
    <property type="entry name" value="E2F-DP heterodimerization region"/>
    <property type="match status" value="1"/>
</dbReference>
<proteinExistence type="inferred from homology"/>
<keyword evidence="5" id="KW-0539">Nucleus</keyword>
<keyword evidence="3 5" id="KW-0238">DNA-binding</keyword>
<keyword evidence="2 5" id="KW-0805">Transcription regulation</keyword>
<dbReference type="InterPro" id="IPR032198">
    <property type="entry name" value="E2F_CC-MB"/>
</dbReference>
<accession>A0ABY6K0H7</accession>
<evidence type="ECO:0000313" key="8">
    <source>
        <dbReference type="EMBL" id="UYV62298.1"/>
    </source>
</evidence>